<proteinExistence type="predicted"/>
<dbReference type="AlphaFoldDB" id="A0A8X6GZV6"/>
<keyword evidence="2" id="KW-1185">Reference proteome</keyword>
<organism evidence="1 2">
    <name type="scientific">Trichonephila clavata</name>
    <name type="common">Joro spider</name>
    <name type="synonym">Nephila clavata</name>
    <dbReference type="NCBI Taxonomy" id="2740835"/>
    <lineage>
        <taxon>Eukaryota</taxon>
        <taxon>Metazoa</taxon>
        <taxon>Ecdysozoa</taxon>
        <taxon>Arthropoda</taxon>
        <taxon>Chelicerata</taxon>
        <taxon>Arachnida</taxon>
        <taxon>Araneae</taxon>
        <taxon>Araneomorphae</taxon>
        <taxon>Entelegynae</taxon>
        <taxon>Araneoidea</taxon>
        <taxon>Nephilidae</taxon>
        <taxon>Trichonephila</taxon>
    </lineage>
</organism>
<name>A0A8X6GZV6_TRICU</name>
<reference evidence="1" key="1">
    <citation type="submission" date="2020-07" db="EMBL/GenBank/DDBJ databases">
        <title>Multicomponent nature underlies the extraordinary mechanical properties of spider dragline silk.</title>
        <authorList>
            <person name="Kono N."/>
            <person name="Nakamura H."/>
            <person name="Mori M."/>
            <person name="Yoshida Y."/>
            <person name="Ohtoshi R."/>
            <person name="Malay A.D."/>
            <person name="Moran D.A.P."/>
            <person name="Tomita M."/>
            <person name="Numata K."/>
            <person name="Arakawa K."/>
        </authorList>
    </citation>
    <scope>NUCLEOTIDE SEQUENCE</scope>
</reference>
<evidence type="ECO:0000313" key="2">
    <source>
        <dbReference type="Proteomes" id="UP000887116"/>
    </source>
</evidence>
<sequence length="71" mass="8171">MFRSGDMEIDHKSRGDRPVWCNVDRLSRLINVNGTTARIHTLCSNTVNLQIFGMVKKLEKWVPHASTEEQC</sequence>
<evidence type="ECO:0000313" key="1">
    <source>
        <dbReference type="EMBL" id="GFR13799.1"/>
    </source>
</evidence>
<comment type="caution">
    <text evidence="1">The sequence shown here is derived from an EMBL/GenBank/DDBJ whole genome shotgun (WGS) entry which is preliminary data.</text>
</comment>
<dbReference type="Proteomes" id="UP000887116">
    <property type="component" value="Unassembled WGS sequence"/>
</dbReference>
<dbReference type="EMBL" id="BMAO01036892">
    <property type="protein sequence ID" value="GFR13799.1"/>
    <property type="molecule type" value="Genomic_DNA"/>
</dbReference>
<accession>A0A8X6GZV6</accession>
<protein>
    <submittedName>
        <fullName evidence="1">Uncharacterized protein</fullName>
    </submittedName>
</protein>
<gene>
    <name evidence="1" type="ORF">TNCT_243841</name>
</gene>